<evidence type="ECO:0000256" key="4">
    <source>
        <dbReference type="ARBA" id="ARBA00022519"/>
    </source>
</evidence>
<accession>A0A0U5B0U6</accession>
<dbReference type="GO" id="GO:0050136">
    <property type="term" value="F:NADH dehydrogenase (quinone) (non-electrogenic) activity"/>
    <property type="evidence" value="ECO:0007669"/>
    <property type="project" value="UniProtKB-UniRule"/>
</dbReference>
<comment type="function">
    <text evidence="8">NDH-1 shuttles electrons from NADH, via FMN and iron-sulfur (Fe-S) centers, to quinones in the respiratory chain. The immediate electron acceptor for the enzyme in this species is believed to be ubiquinone. Couples the redox reaction to proton translocation (for every two electrons transferred, four hydrogen ions are translocated across the cytoplasmic membrane), and thus conserves the redox energy in a proton gradient.</text>
</comment>
<dbReference type="STRING" id="1653476.THC_1305"/>
<evidence type="ECO:0000256" key="2">
    <source>
        <dbReference type="ARBA" id="ARBA00010519"/>
    </source>
</evidence>
<dbReference type="NCBIfam" id="NF004320">
    <property type="entry name" value="PRK05715.1-2"/>
    <property type="match status" value="1"/>
</dbReference>
<dbReference type="Proteomes" id="UP000068196">
    <property type="component" value="Chromosome"/>
</dbReference>
<reference evidence="10" key="2">
    <citation type="journal article" date="2016" name="Int. J. Syst. Evol. Microbiol.">
        <title>Caldimicrobium thiodismutans sp. nov., a sulfur-disproportionating bacterium isolated from a hot spring.</title>
        <authorList>
            <person name="Kojima H."/>
            <person name="Umezawa K."/>
            <person name="Fukui M."/>
        </authorList>
    </citation>
    <scope>NUCLEOTIDE SEQUENCE [LARGE SCALE GENOMIC DNA]</scope>
    <source>
        <strain evidence="10">TF1</strain>
    </source>
</reference>
<dbReference type="RefSeq" id="WP_068516703.1">
    <property type="nucleotide sequence ID" value="NZ_AP014945.1"/>
</dbReference>
<evidence type="ECO:0000313" key="9">
    <source>
        <dbReference type="EMBL" id="BAU23673.1"/>
    </source>
</evidence>
<dbReference type="PANTHER" id="PTHR11434">
    <property type="entry name" value="NADH-UBIQUINONE OXIDOREDUCTASE SUBUNIT ND4L"/>
    <property type="match status" value="1"/>
</dbReference>
<feature type="transmembrane region" description="Helical" evidence="8">
    <location>
        <begin position="31"/>
        <end position="52"/>
    </location>
</feature>
<dbReference type="EMBL" id="AP014945">
    <property type="protein sequence ID" value="BAU23673.1"/>
    <property type="molecule type" value="Genomic_DNA"/>
</dbReference>
<reference evidence="9 10" key="1">
    <citation type="journal article" date="2016" name="Int. J. Syst. Evol. Microbiol.">
        <title>Caldimicrobium thiodismutans sp. nov., a sulfur-disproportionating bacterium isolated from a hot spring, and emended description of the genus Caldimicrobium.</title>
        <authorList>
            <person name="Kojima H."/>
            <person name="Umezawa K."/>
            <person name="Fukui M."/>
        </authorList>
    </citation>
    <scope>NUCLEOTIDE SEQUENCE [LARGE SCALE GENOMIC DNA]</scope>
    <source>
        <strain evidence="9 10">TF1</strain>
    </source>
</reference>
<keyword evidence="8" id="KW-1003">Cell membrane</keyword>
<feature type="transmembrane region" description="Helical" evidence="8">
    <location>
        <begin position="6"/>
        <end position="24"/>
    </location>
</feature>
<keyword evidence="4" id="KW-0997">Cell inner membrane</keyword>
<keyword evidence="8" id="KW-1278">Translocase</keyword>
<comment type="similarity">
    <text evidence="2 8">Belongs to the complex I subunit 4L family.</text>
</comment>
<dbReference type="GO" id="GO:0030964">
    <property type="term" value="C:NADH dehydrogenase complex"/>
    <property type="evidence" value="ECO:0007669"/>
    <property type="project" value="TreeGrafter"/>
</dbReference>
<evidence type="ECO:0000256" key="6">
    <source>
        <dbReference type="ARBA" id="ARBA00022989"/>
    </source>
</evidence>
<name>A0A0U5B0U6_9BACT</name>
<keyword evidence="5 8" id="KW-0812">Transmembrane</keyword>
<sequence length="100" mass="11250">MVPFNYYVILSLLLFLIGLLGVLFRRNLIILLVSLEIMMNALIILFAGISHYTKDVTGYLIVFFLIGMAAAEAGVGLSLVVLLYKKLKKVYADEINYFRG</sequence>
<evidence type="ECO:0000256" key="5">
    <source>
        <dbReference type="ARBA" id="ARBA00022692"/>
    </source>
</evidence>
<dbReference type="AlphaFoldDB" id="A0A0U5B0U6"/>
<evidence type="ECO:0000256" key="1">
    <source>
        <dbReference type="ARBA" id="ARBA00004141"/>
    </source>
</evidence>
<keyword evidence="3 8" id="KW-0813">Transport</keyword>
<dbReference type="Gene3D" id="1.10.287.3510">
    <property type="match status" value="1"/>
</dbReference>
<keyword evidence="10" id="KW-1185">Reference proteome</keyword>
<comment type="catalytic activity">
    <reaction evidence="8">
        <text>a quinone + NADH + 5 H(+)(in) = a quinol + NAD(+) + 4 H(+)(out)</text>
        <dbReference type="Rhea" id="RHEA:57888"/>
        <dbReference type="ChEBI" id="CHEBI:15378"/>
        <dbReference type="ChEBI" id="CHEBI:24646"/>
        <dbReference type="ChEBI" id="CHEBI:57540"/>
        <dbReference type="ChEBI" id="CHEBI:57945"/>
        <dbReference type="ChEBI" id="CHEBI:132124"/>
    </reaction>
</comment>
<dbReference type="Pfam" id="PF00420">
    <property type="entry name" value="Oxidored_q2"/>
    <property type="match status" value="1"/>
</dbReference>
<keyword evidence="8" id="KW-0520">NAD</keyword>
<evidence type="ECO:0000313" key="10">
    <source>
        <dbReference type="Proteomes" id="UP000068196"/>
    </source>
</evidence>
<dbReference type="InterPro" id="IPR039428">
    <property type="entry name" value="NUOK/Mnh_C1-like"/>
</dbReference>
<dbReference type="HAMAP" id="MF_01456">
    <property type="entry name" value="NDH1_NuoK"/>
    <property type="match status" value="1"/>
</dbReference>
<dbReference type="GO" id="GO:0005886">
    <property type="term" value="C:plasma membrane"/>
    <property type="evidence" value="ECO:0007669"/>
    <property type="project" value="UniProtKB-SubCell"/>
</dbReference>
<comment type="subcellular location">
    <subcellularLocation>
        <location evidence="8">Cell membrane</location>
        <topology evidence="8">Multi-pass membrane protein</topology>
    </subcellularLocation>
    <subcellularLocation>
        <location evidence="1">Membrane</location>
        <topology evidence="1">Multi-pass membrane protein</topology>
    </subcellularLocation>
</comment>
<proteinExistence type="inferred from homology"/>
<keyword evidence="7 8" id="KW-0472">Membrane</keyword>
<evidence type="ECO:0000256" key="8">
    <source>
        <dbReference type="HAMAP-Rule" id="MF_01456"/>
    </source>
</evidence>
<dbReference type="InterPro" id="IPR001133">
    <property type="entry name" value="NADH_UbQ_OxRdtase_chain4L/K"/>
</dbReference>
<dbReference type="EC" id="7.1.1.-" evidence="8"/>
<keyword evidence="8" id="KW-0874">Quinone</keyword>
<dbReference type="GO" id="GO:0048038">
    <property type="term" value="F:quinone binding"/>
    <property type="evidence" value="ECO:0007669"/>
    <property type="project" value="UniProtKB-KW"/>
</dbReference>
<protein>
    <recommendedName>
        <fullName evidence="8">NADH-quinone oxidoreductase subunit K</fullName>
        <ecNumber evidence="8">7.1.1.-</ecNumber>
    </recommendedName>
    <alternativeName>
        <fullName evidence="8">NADH dehydrogenase I subunit K</fullName>
    </alternativeName>
    <alternativeName>
        <fullName evidence="8">NDH-1 subunit K</fullName>
    </alternativeName>
</protein>
<evidence type="ECO:0000256" key="3">
    <source>
        <dbReference type="ARBA" id="ARBA00022448"/>
    </source>
</evidence>
<dbReference type="KEGG" id="cthi:THC_1305"/>
<organism evidence="9 10">
    <name type="scientific">Caldimicrobium thiodismutans</name>
    <dbReference type="NCBI Taxonomy" id="1653476"/>
    <lineage>
        <taxon>Bacteria</taxon>
        <taxon>Pseudomonadati</taxon>
        <taxon>Thermodesulfobacteriota</taxon>
        <taxon>Thermodesulfobacteria</taxon>
        <taxon>Thermodesulfobacteriales</taxon>
        <taxon>Thermodesulfobacteriaceae</taxon>
        <taxon>Caldimicrobium</taxon>
    </lineage>
</organism>
<dbReference type="GO" id="GO:0042773">
    <property type="term" value="P:ATP synthesis coupled electron transport"/>
    <property type="evidence" value="ECO:0007669"/>
    <property type="project" value="InterPro"/>
</dbReference>
<feature type="transmembrane region" description="Helical" evidence="8">
    <location>
        <begin position="58"/>
        <end position="84"/>
    </location>
</feature>
<keyword evidence="8" id="KW-0830">Ubiquinone</keyword>
<dbReference type="OrthoDB" id="9810120at2"/>
<keyword evidence="6 8" id="KW-1133">Transmembrane helix</keyword>
<evidence type="ECO:0000256" key="7">
    <source>
        <dbReference type="ARBA" id="ARBA00023136"/>
    </source>
</evidence>
<comment type="subunit">
    <text evidence="8">NDH-1 is composed of 14 different subunits. Subunits NuoA, H, J, K, L, M, N constitute the membrane sector of the complex.</text>
</comment>
<gene>
    <name evidence="8" type="primary">nuoK</name>
    <name evidence="9" type="ORF">THC_1305</name>
</gene>
<dbReference type="PANTHER" id="PTHR11434:SF16">
    <property type="entry name" value="NADH-UBIQUINONE OXIDOREDUCTASE CHAIN 4L"/>
    <property type="match status" value="1"/>
</dbReference>